<accession>K6WY18</accession>
<dbReference type="EMBL" id="BAHC01000135">
    <property type="protein sequence ID" value="GAB91454.1"/>
    <property type="molecule type" value="Genomic_DNA"/>
</dbReference>
<dbReference type="AlphaFoldDB" id="K6WY18"/>
<proteinExistence type="predicted"/>
<protein>
    <recommendedName>
        <fullName evidence="4">DUF3800 domain-containing protein</fullName>
    </recommendedName>
</protein>
<comment type="caution">
    <text evidence="2">The sequence shown here is derived from an EMBL/GenBank/DDBJ whole genome shotgun (WGS) entry which is preliminary data.</text>
</comment>
<evidence type="ECO:0000313" key="2">
    <source>
        <dbReference type="EMBL" id="GAB91454.1"/>
    </source>
</evidence>
<evidence type="ECO:0000313" key="3">
    <source>
        <dbReference type="Proteomes" id="UP000008363"/>
    </source>
</evidence>
<keyword evidence="3" id="KW-1185">Reference proteome</keyword>
<dbReference type="eggNOG" id="ENOG5032M0S">
    <property type="taxonomic scope" value="Bacteria"/>
</dbReference>
<gene>
    <name evidence="2" type="ORF">GORHZ_135_00030</name>
</gene>
<dbReference type="Proteomes" id="UP000008363">
    <property type="component" value="Unassembled WGS sequence"/>
</dbReference>
<evidence type="ECO:0000256" key="1">
    <source>
        <dbReference type="SAM" id="MobiDB-lite"/>
    </source>
</evidence>
<name>K6WY18_9ACTN</name>
<evidence type="ECO:0008006" key="4">
    <source>
        <dbReference type="Google" id="ProtNLM"/>
    </source>
</evidence>
<feature type="region of interest" description="Disordered" evidence="1">
    <location>
        <begin position="165"/>
        <end position="185"/>
    </location>
</feature>
<organism evidence="2 3">
    <name type="scientific">Gordonia rhizosphera NBRC 16068</name>
    <dbReference type="NCBI Taxonomy" id="1108045"/>
    <lineage>
        <taxon>Bacteria</taxon>
        <taxon>Bacillati</taxon>
        <taxon>Actinomycetota</taxon>
        <taxon>Actinomycetes</taxon>
        <taxon>Mycobacteriales</taxon>
        <taxon>Gordoniaceae</taxon>
        <taxon>Gordonia</taxon>
    </lineage>
</organism>
<sequence>MSTVEIFVDETRGANYILVAAAVASGDLAQSRRVLRALKPANRDRVHMHSESKQSRDRILAEFLRKQPITTAVVFIGALRGRRERDVRTELLQTLAAKAIELKATRILIESCSQDREDHTAVVGVLAQAGIHDRIQVVIDTPRSHELLWAADILAWAVGPRAPAQTRGRRCHRGDRGLVDSAKTGRPRKTCGLPASLPRLFTATTPV</sequence>
<dbReference type="STRING" id="1108045.GORHZ_135_00030"/>
<reference evidence="2 3" key="1">
    <citation type="submission" date="2012-08" db="EMBL/GenBank/DDBJ databases">
        <title>Whole genome shotgun sequence of Gordonia rhizosphera NBRC 16068.</title>
        <authorList>
            <person name="Takarada H."/>
            <person name="Isaki S."/>
            <person name="Hosoyama A."/>
            <person name="Tsuchikane K."/>
            <person name="Katsumata H."/>
            <person name="Baba S."/>
            <person name="Ohji S."/>
            <person name="Yamazaki S."/>
            <person name="Fujita N."/>
        </authorList>
    </citation>
    <scope>NUCLEOTIDE SEQUENCE [LARGE SCALE GENOMIC DNA]</scope>
    <source>
        <strain evidence="2 3">NBRC 16068</strain>
    </source>
</reference>